<evidence type="ECO:0000313" key="2">
    <source>
        <dbReference type="EMBL" id="KAJ7753732.1"/>
    </source>
</evidence>
<dbReference type="AlphaFoldDB" id="A0AAD7IZR8"/>
<feature type="region of interest" description="Disordered" evidence="1">
    <location>
        <begin position="681"/>
        <end position="719"/>
    </location>
</feature>
<evidence type="ECO:0000313" key="3">
    <source>
        <dbReference type="Proteomes" id="UP001215598"/>
    </source>
</evidence>
<reference evidence="2" key="1">
    <citation type="submission" date="2023-03" db="EMBL/GenBank/DDBJ databases">
        <title>Massive genome expansion in bonnet fungi (Mycena s.s.) driven by repeated elements and novel gene families across ecological guilds.</title>
        <authorList>
            <consortium name="Lawrence Berkeley National Laboratory"/>
            <person name="Harder C.B."/>
            <person name="Miyauchi S."/>
            <person name="Viragh M."/>
            <person name="Kuo A."/>
            <person name="Thoen E."/>
            <person name="Andreopoulos B."/>
            <person name="Lu D."/>
            <person name="Skrede I."/>
            <person name="Drula E."/>
            <person name="Henrissat B."/>
            <person name="Morin E."/>
            <person name="Kohler A."/>
            <person name="Barry K."/>
            <person name="LaButti K."/>
            <person name="Morin E."/>
            <person name="Salamov A."/>
            <person name="Lipzen A."/>
            <person name="Mereny Z."/>
            <person name="Hegedus B."/>
            <person name="Baldrian P."/>
            <person name="Stursova M."/>
            <person name="Weitz H."/>
            <person name="Taylor A."/>
            <person name="Grigoriev I.V."/>
            <person name="Nagy L.G."/>
            <person name="Martin F."/>
            <person name="Kauserud H."/>
        </authorList>
    </citation>
    <scope>NUCLEOTIDE SEQUENCE</scope>
    <source>
        <strain evidence="2">CBHHK182m</strain>
    </source>
</reference>
<organism evidence="2 3">
    <name type="scientific">Mycena metata</name>
    <dbReference type="NCBI Taxonomy" id="1033252"/>
    <lineage>
        <taxon>Eukaryota</taxon>
        <taxon>Fungi</taxon>
        <taxon>Dikarya</taxon>
        <taxon>Basidiomycota</taxon>
        <taxon>Agaricomycotina</taxon>
        <taxon>Agaricomycetes</taxon>
        <taxon>Agaricomycetidae</taxon>
        <taxon>Agaricales</taxon>
        <taxon>Marasmiineae</taxon>
        <taxon>Mycenaceae</taxon>
        <taxon>Mycena</taxon>
    </lineage>
</organism>
<protein>
    <submittedName>
        <fullName evidence="2">Uncharacterized protein</fullName>
    </submittedName>
</protein>
<gene>
    <name evidence="2" type="ORF">B0H16DRAFT_1886800</name>
</gene>
<keyword evidence="3" id="KW-1185">Reference proteome</keyword>
<feature type="compositionally biased region" description="Acidic residues" evidence="1">
    <location>
        <begin position="691"/>
        <end position="719"/>
    </location>
</feature>
<dbReference type="EMBL" id="JARKIB010000054">
    <property type="protein sequence ID" value="KAJ7753732.1"/>
    <property type="molecule type" value="Genomic_DNA"/>
</dbReference>
<proteinExistence type="predicted"/>
<dbReference type="PANTHER" id="PTHR43558:SF6">
    <property type="entry name" value="REDUCTASE, PUTATIVE (AFU_ORTHOLOGUE AFUA_3G10540)-RELATED"/>
    <property type="match status" value="1"/>
</dbReference>
<dbReference type="Proteomes" id="UP001215598">
    <property type="component" value="Unassembled WGS sequence"/>
</dbReference>
<dbReference type="InterPro" id="IPR053354">
    <property type="entry name" value="MGDG_epimerase"/>
</dbReference>
<dbReference type="PANTHER" id="PTHR43558">
    <property type="entry name" value="REDUCTASE, PUTATIVE (AFU_ORTHOLOGUE AFUA_3G10540)-RELATED"/>
    <property type="match status" value="1"/>
</dbReference>
<comment type="caution">
    <text evidence="2">The sequence shown here is derived from an EMBL/GenBank/DDBJ whole genome shotgun (WGS) entry which is preliminary data.</text>
</comment>
<sequence length="719" mass="82949">MATPPVKWGKCSTLAKETIEKHVAAHKQYVSAPSMVDHVPSLVDLAAQRLAHFSESKEESDSFEDIPLVVLEFHIWKWDQISFIAFRRALLRLTSDPDIESPGKSVDEWILLNEQWLRDGRQVQWQEGLVTLDDVDAIFPNSILTDSSRTIKRPVSLPGFEILCTAREPHIIIQPSNVAFKRGFEYMSDGLLKNLDWNNILVAGGIVLGTLLSVDSPEGQPCPDPRWRSSDIDIYIYGLSPAQANEKVKHLFETFCANLPPGSERLAVKNSTTITFYARYPLRRIQIVLKLVKSPKTVLLNFDLDICAMGWDGTTVWMLPRAARALETGYNVFSMSLIHGHYLSDRRASSQERIFKYADKGYGIRILPSYISSLKTWKPKKAQRQQFKGPLEREIIAIAEEEKEWTTKEVLRMVKRRAHVFFQALMPRHAGYRASRCLKGFRIFMRCAALWEMGHRGVVKLDANVWASTEYQDAMTTYDDAQPSKYKWDENFKIEAFKKRLERSNFDEIYTWVETDYNYRLAQHGITSGEYTGLELKAFQRIVCTPTVDELFSKEKDILLQVLLPCSFAVYANDLVSRAQADAGIPETKLLESAVPDFNFLGNSKPEADGLFFWRISKDMMWQQFDRRVDEVFEMLHAFRRINEHLRDGDYLQADRFRREMARREVYDELDAFARWVQEASGLRQGGPSWDSDDEGWDPSDEEGWDHSDDEGWDHSDDE</sequence>
<name>A0AAD7IZR8_9AGAR</name>
<accession>A0AAD7IZR8</accession>
<evidence type="ECO:0000256" key="1">
    <source>
        <dbReference type="SAM" id="MobiDB-lite"/>
    </source>
</evidence>